<accession>A0A3N4HLR1</accession>
<evidence type="ECO:0000313" key="2">
    <source>
        <dbReference type="EMBL" id="RPA74177.1"/>
    </source>
</evidence>
<reference evidence="2 3" key="1">
    <citation type="journal article" date="2018" name="Nat. Ecol. Evol.">
        <title>Pezizomycetes genomes reveal the molecular basis of ectomycorrhizal truffle lifestyle.</title>
        <authorList>
            <person name="Murat C."/>
            <person name="Payen T."/>
            <person name="Noel B."/>
            <person name="Kuo A."/>
            <person name="Morin E."/>
            <person name="Chen J."/>
            <person name="Kohler A."/>
            <person name="Krizsan K."/>
            <person name="Balestrini R."/>
            <person name="Da Silva C."/>
            <person name="Montanini B."/>
            <person name="Hainaut M."/>
            <person name="Levati E."/>
            <person name="Barry K.W."/>
            <person name="Belfiori B."/>
            <person name="Cichocki N."/>
            <person name="Clum A."/>
            <person name="Dockter R.B."/>
            <person name="Fauchery L."/>
            <person name="Guy J."/>
            <person name="Iotti M."/>
            <person name="Le Tacon F."/>
            <person name="Lindquist E.A."/>
            <person name="Lipzen A."/>
            <person name="Malagnac F."/>
            <person name="Mello A."/>
            <person name="Molinier V."/>
            <person name="Miyauchi S."/>
            <person name="Poulain J."/>
            <person name="Riccioni C."/>
            <person name="Rubini A."/>
            <person name="Sitrit Y."/>
            <person name="Splivallo R."/>
            <person name="Traeger S."/>
            <person name="Wang M."/>
            <person name="Zifcakova L."/>
            <person name="Wipf D."/>
            <person name="Zambonelli A."/>
            <person name="Paolocci F."/>
            <person name="Nowrousian M."/>
            <person name="Ottonello S."/>
            <person name="Baldrian P."/>
            <person name="Spatafora J.W."/>
            <person name="Henrissat B."/>
            <person name="Nagy L.G."/>
            <person name="Aury J.M."/>
            <person name="Wincker P."/>
            <person name="Grigoriev I.V."/>
            <person name="Bonfante P."/>
            <person name="Martin F.M."/>
        </authorList>
    </citation>
    <scope>NUCLEOTIDE SEQUENCE [LARGE SCALE GENOMIC DNA]</scope>
    <source>
        <strain evidence="2 3">RN42</strain>
    </source>
</reference>
<name>A0A3N4HLR1_ASCIM</name>
<evidence type="ECO:0000256" key="1">
    <source>
        <dbReference type="SAM" id="SignalP"/>
    </source>
</evidence>
<proteinExistence type="predicted"/>
<keyword evidence="1" id="KW-0732">Signal</keyword>
<organism evidence="2 3">
    <name type="scientific">Ascobolus immersus RN42</name>
    <dbReference type="NCBI Taxonomy" id="1160509"/>
    <lineage>
        <taxon>Eukaryota</taxon>
        <taxon>Fungi</taxon>
        <taxon>Dikarya</taxon>
        <taxon>Ascomycota</taxon>
        <taxon>Pezizomycotina</taxon>
        <taxon>Pezizomycetes</taxon>
        <taxon>Pezizales</taxon>
        <taxon>Ascobolaceae</taxon>
        <taxon>Ascobolus</taxon>
    </lineage>
</organism>
<protein>
    <submittedName>
        <fullName evidence="2">Uncharacterized protein</fullName>
    </submittedName>
</protein>
<gene>
    <name evidence="2" type="ORF">BJ508DRAFT_366360</name>
</gene>
<dbReference type="Proteomes" id="UP000275078">
    <property type="component" value="Unassembled WGS sequence"/>
</dbReference>
<sequence length="223" mass="24698">MRLTTVLLPLVLLSSAPAVTVLAASLPYTEPETLTTLSASTINYFDTLIDELGPGSTIDSALPKYANLMKAIKFGTYLSPSERSRAQSAAPISPLADEPRHSVTQHNRYCETSDGSPYLANVADLMHRAKTTWADKKCDQSNKFKSRCSLLGRHGEAEFSICGDVSSWTVKCDKLLRMWTDLIKRCPKRHGVTGFDVVGGYWTFTYRYGPHPDATLDLRVLIH</sequence>
<feature type="chain" id="PRO_5018264636" evidence="1">
    <location>
        <begin position="24"/>
        <end position="223"/>
    </location>
</feature>
<dbReference type="EMBL" id="ML119797">
    <property type="protein sequence ID" value="RPA74177.1"/>
    <property type="molecule type" value="Genomic_DNA"/>
</dbReference>
<dbReference type="OrthoDB" id="5366802at2759"/>
<feature type="signal peptide" evidence="1">
    <location>
        <begin position="1"/>
        <end position="23"/>
    </location>
</feature>
<evidence type="ECO:0000313" key="3">
    <source>
        <dbReference type="Proteomes" id="UP000275078"/>
    </source>
</evidence>
<keyword evidence="3" id="KW-1185">Reference proteome</keyword>
<dbReference type="AlphaFoldDB" id="A0A3N4HLR1"/>